<evidence type="ECO:0000313" key="2">
    <source>
        <dbReference type="EMBL" id="KAK7683561.1"/>
    </source>
</evidence>
<proteinExistence type="predicted"/>
<protein>
    <submittedName>
        <fullName evidence="2">Uncharacterized protein</fullName>
    </submittedName>
</protein>
<keyword evidence="1" id="KW-1133">Transmembrane helix</keyword>
<feature type="transmembrane region" description="Helical" evidence="1">
    <location>
        <begin position="87"/>
        <end position="111"/>
    </location>
</feature>
<comment type="caution">
    <text evidence="2">The sequence shown here is derived from an EMBL/GenBank/DDBJ whole genome shotgun (WGS) entry which is preliminary data.</text>
</comment>
<evidence type="ECO:0000313" key="3">
    <source>
        <dbReference type="Proteomes" id="UP001385951"/>
    </source>
</evidence>
<evidence type="ECO:0000256" key="1">
    <source>
        <dbReference type="SAM" id="Phobius"/>
    </source>
</evidence>
<name>A0AAW0FRU4_9APHY</name>
<dbReference type="AlphaFoldDB" id="A0AAW0FRU4"/>
<sequence length="236" mass="26186">MTMMSLLVSAIGFDNQAKLVSIANNFIPPIHVLLPARYRYRSPSYPPYLANLLSNPYTLAPLFFCTSLFGTYLFVPSFQHREFDLLLAAVETIVTSYLAYPAAVALGSVLLQTAPSRGLPGARMEAFLRAMREIERHEKVLHVPPPHIWQLTPPLQRPSGYGARHPKALGPTQRLVVTVELHTSNDLCDQELLELTKWAQDRCMSALRFGMGEGDGGECEAEVGVGIVREGLETKH</sequence>
<gene>
    <name evidence="2" type="ORF">QCA50_013398</name>
</gene>
<accession>A0AAW0FRU4</accession>
<keyword evidence="1" id="KW-0472">Membrane</keyword>
<feature type="transmembrane region" description="Helical" evidence="1">
    <location>
        <begin position="57"/>
        <end position="75"/>
    </location>
</feature>
<keyword evidence="1" id="KW-0812">Transmembrane</keyword>
<reference evidence="2 3" key="1">
    <citation type="submission" date="2022-09" db="EMBL/GenBank/DDBJ databases">
        <authorList>
            <person name="Palmer J.M."/>
        </authorList>
    </citation>
    <scope>NUCLEOTIDE SEQUENCE [LARGE SCALE GENOMIC DNA]</scope>
    <source>
        <strain evidence="2 3">DSM 7382</strain>
    </source>
</reference>
<dbReference type="Proteomes" id="UP001385951">
    <property type="component" value="Unassembled WGS sequence"/>
</dbReference>
<organism evidence="2 3">
    <name type="scientific">Cerrena zonata</name>
    <dbReference type="NCBI Taxonomy" id="2478898"/>
    <lineage>
        <taxon>Eukaryota</taxon>
        <taxon>Fungi</taxon>
        <taxon>Dikarya</taxon>
        <taxon>Basidiomycota</taxon>
        <taxon>Agaricomycotina</taxon>
        <taxon>Agaricomycetes</taxon>
        <taxon>Polyporales</taxon>
        <taxon>Cerrenaceae</taxon>
        <taxon>Cerrena</taxon>
    </lineage>
</organism>
<keyword evidence="3" id="KW-1185">Reference proteome</keyword>
<dbReference type="EMBL" id="JASBNA010000030">
    <property type="protein sequence ID" value="KAK7683561.1"/>
    <property type="molecule type" value="Genomic_DNA"/>
</dbReference>